<comment type="function">
    <text evidence="8 9">This protein is involved in the repair of mismatches in DNA. It is possible that it carries out the mismatch recognition step. This protein has a weak ATPase activity.</text>
</comment>
<evidence type="ECO:0000256" key="1">
    <source>
        <dbReference type="ARBA" id="ARBA00006271"/>
    </source>
</evidence>
<dbReference type="AlphaFoldDB" id="A0A6V8MCS0"/>
<dbReference type="SMART" id="SM00533">
    <property type="entry name" value="MUTSd"/>
    <property type="match status" value="1"/>
</dbReference>
<evidence type="ECO:0000259" key="11">
    <source>
        <dbReference type="PROSITE" id="PS00486"/>
    </source>
</evidence>
<dbReference type="GO" id="GO:0005829">
    <property type="term" value="C:cytosol"/>
    <property type="evidence" value="ECO:0007669"/>
    <property type="project" value="TreeGrafter"/>
</dbReference>
<dbReference type="InterPro" id="IPR036678">
    <property type="entry name" value="MutS_con_dom_sf"/>
</dbReference>
<evidence type="ECO:0000256" key="3">
    <source>
        <dbReference type="ARBA" id="ARBA00022741"/>
    </source>
</evidence>
<evidence type="ECO:0000256" key="2">
    <source>
        <dbReference type="ARBA" id="ARBA00021982"/>
    </source>
</evidence>
<dbReference type="FunFam" id="1.10.1420.10:FF:000007">
    <property type="entry name" value="DNA mismatch repair protein MutS"/>
    <property type="match status" value="1"/>
</dbReference>
<dbReference type="InterPro" id="IPR005748">
    <property type="entry name" value="DNA_mismatch_repair_MutS"/>
</dbReference>
<evidence type="ECO:0000313" key="12">
    <source>
        <dbReference type="EMBL" id="GFO57800.1"/>
    </source>
</evidence>
<dbReference type="GO" id="GO:0140664">
    <property type="term" value="F:ATP-dependent DNA damage sensor activity"/>
    <property type="evidence" value="ECO:0007669"/>
    <property type="project" value="InterPro"/>
</dbReference>
<dbReference type="EMBL" id="BLXX01000001">
    <property type="protein sequence ID" value="GFO57800.1"/>
    <property type="molecule type" value="Genomic_DNA"/>
</dbReference>
<accession>A0A6V8MCS0</accession>
<name>A0A6V8MCS0_9BACT</name>
<feature type="domain" description="DNA mismatch repair proteins mutS family" evidence="11">
    <location>
        <begin position="695"/>
        <end position="711"/>
    </location>
</feature>
<dbReference type="GO" id="GO:0030983">
    <property type="term" value="F:mismatched DNA binding"/>
    <property type="evidence" value="ECO:0007669"/>
    <property type="project" value="InterPro"/>
</dbReference>
<dbReference type="SUPFAM" id="SSF55271">
    <property type="entry name" value="DNA repair protein MutS, domain I"/>
    <property type="match status" value="1"/>
</dbReference>
<dbReference type="InterPro" id="IPR007696">
    <property type="entry name" value="DNA_mismatch_repair_MutS_core"/>
</dbReference>
<dbReference type="CDD" id="cd03284">
    <property type="entry name" value="ABC_MutS1"/>
    <property type="match status" value="1"/>
</dbReference>
<protein>
    <recommendedName>
        <fullName evidence="2 9">DNA mismatch repair protein MutS</fullName>
    </recommendedName>
</protein>
<comment type="similarity">
    <text evidence="1 9 10">Belongs to the DNA mismatch repair MutS family.</text>
</comment>
<comment type="caution">
    <text evidence="12">The sequence shown here is derived from an EMBL/GenBank/DDBJ whole genome shotgun (WGS) entry which is preliminary data.</text>
</comment>
<dbReference type="InterPro" id="IPR027417">
    <property type="entry name" value="P-loop_NTPase"/>
</dbReference>
<dbReference type="Pfam" id="PF01624">
    <property type="entry name" value="MutS_I"/>
    <property type="match status" value="1"/>
</dbReference>
<dbReference type="Gene3D" id="3.30.420.110">
    <property type="entry name" value="MutS, connector domain"/>
    <property type="match status" value="1"/>
</dbReference>
<dbReference type="SMART" id="SM00534">
    <property type="entry name" value="MUTSac"/>
    <property type="match status" value="1"/>
</dbReference>
<dbReference type="Gene3D" id="3.40.50.300">
    <property type="entry name" value="P-loop containing nucleotide triphosphate hydrolases"/>
    <property type="match status" value="1"/>
</dbReference>
<proteinExistence type="inferred from homology"/>
<evidence type="ECO:0000256" key="4">
    <source>
        <dbReference type="ARBA" id="ARBA00022763"/>
    </source>
</evidence>
<keyword evidence="6 9" id="KW-0238">DNA-binding</keyword>
<dbReference type="NCBIfam" id="NF003810">
    <property type="entry name" value="PRK05399.1"/>
    <property type="match status" value="1"/>
</dbReference>
<dbReference type="InterPro" id="IPR045076">
    <property type="entry name" value="MutS"/>
</dbReference>
<keyword evidence="5 9" id="KW-0067">ATP-binding</keyword>
<dbReference type="Pfam" id="PF05192">
    <property type="entry name" value="MutS_III"/>
    <property type="match status" value="1"/>
</dbReference>
<evidence type="ECO:0000256" key="10">
    <source>
        <dbReference type="RuleBase" id="RU003756"/>
    </source>
</evidence>
<evidence type="ECO:0000256" key="5">
    <source>
        <dbReference type="ARBA" id="ARBA00022840"/>
    </source>
</evidence>
<evidence type="ECO:0000256" key="7">
    <source>
        <dbReference type="ARBA" id="ARBA00023204"/>
    </source>
</evidence>
<keyword evidence="13" id="KW-1185">Reference proteome</keyword>
<sequence>MSELTPMMRQYLEIKADYPDTILFFRMGDFYEMFLDDAVKASRILGITLTCRNKSSDGPEIPLCGVPFHSCAPYIAKLIEAGEKVAICEQTEDPKLAKGIVKREVVKVVTPGLVVEDASLSPKENNYLLALFEEEKRFGLAYLDLSTGEFRITELADQAAALAEVTCIGPRELILPASYRDPAQTKALVSITAGRALTYFEEWVYDSDYCKRLIANQFKGATPATLGCDGLPVALLAAGAVLHYLVDTQKGSAPHVTSISSYFESEHLLLDESTRRNLELTATISEGKRKGSLLGLMDRTVTAMGGRKLKQWINYPLMDLKKIVERQDAVEELLGQPGLRGELRDLLSGVYDLERLNGRISLASASAKDLAALKGSLSRIPGLKERIAGLNAKLLRELNAGTDPLDDICSLIERAIVENPPFVLREGGIIADGYHEELDELRAISREGKGFIARLEAKEKSRTGISSLKIRYNKVFGYYIEVTKANVSAIPEDYIRRQTLANAERYITPELKEYEEKVLGAEDRIRDLEFALFQEVREATAAQGERIARSADRLATLDVLVSLAELAHDRGYCRPEIHEGSELSITEGRHPVIEEMHSTERFVPNDTFLDNSENQLIIITGPNMAGKSTFMRQVALITLMAQMGSFVPAEKSRIPLVDRIFTRVGASDNIARGHSTFMVEMMESAAILRGATAKSLVILDEIGRGTSTFDGVSIAWAVAEYLHDNKLHAAKTLFATHYHELTELAVTRPGIKNFNIAVREWNERIIFLRKIVPGGASHSYGIQVARLAGLPQSVIERAKEILLNLEKGEYVEGGLPRLARGKQKSAPSPQLSLFGAADDQLRERLRNVEVTTLTPLEALNLVDELKRLL</sequence>
<dbReference type="Gene3D" id="3.40.1170.10">
    <property type="entry name" value="DNA repair protein MutS, domain I"/>
    <property type="match status" value="1"/>
</dbReference>
<dbReference type="InterPro" id="IPR007860">
    <property type="entry name" value="DNA_mmatch_repair_MutS_con_dom"/>
</dbReference>
<keyword evidence="3 9" id="KW-0547">Nucleotide-binding</keyword>
<keyword evidence="4 9" id="KW-0227">DNA damage</keyword>
<dbReference type="InterPro" id="IPR007695">
    <property type="entry name" value="DNA_mismatch_repair_MutS-lik_N"/>
</dbReference>
<dbReference type="InterPro" id="IPR007861">
    <property type="entry name" value="DNA_mismatch_repair_MutS_clamp"/>
</dbReference>
<keyword evidence="7 9" id="KW-0234">DNA repair</keyword>
<gene>
    <name evidence="9 12" type="primary">mutS</name>
    <name evidence="12" type="ORF">GMST_01250</name>
</gene>
<dbReference type="PIRSF" id="PIRSF037677">
    <property type="entry name" value="DNA_mis_repair_Msh6"/>
    <property type="match status" value="1"/>
</dbReference>
<dbReference type="InterPro" id="IPR017261">
    <property type="entry name" value="DNA_mismatch_repair_MutS/MSH"/>
</dbReference>
<dbReference type="RefSeq" id="WP_183352666.1">
    <property type="nucleotide sequence ID" value="NZ_BLXX01000001.1"/>
</dbReference>
<dbReference type="Pfam" id="PF00488">
    <property type="entry name" value="MutS_V"/>
    <property type="match status" value="1"/>
</dbReference>
<dbReference type="PANTHER" id="PTHR11361:SF34">
    <property type="entry name" value="DNA MISMATCH REPAIR PROTEIN MSH1, MITOCHONDRIAL"/>
    <property type="match status" value="1"/>
</dbReference>
<dbReference type="HAMAP" id="MF_00096">
    <property type="entry name" value="MutS"/>
    <property type="match status" value="1"/>
</dbReference>
<dbReference type="GO" id="GO:0003684">
    <property type="term" value="F:damaged DNA binding"/>
    <property type="evidence" value="ECO:0007669"/>
    <property type="project" value="UniProtKB-UniRule"/>
</dbReference>
<dbReference type="Pfam" id="PF05190">
    <property type="entry name" value="MutS_IV"/>
    <property type="match status" value="1"/>
</dbReference>
<dbReference type="InterPro" id="IPR000432">
    <property type="entry name" value="DNA_mismatch_repair_MutS_C"/>
</dbReference>
<dbReference type="Gene3D" id="1.10.1420.10">
    <property type="match status" value="2"/>
</dbReference>
<dbReference type="GO" id="GO:0005524">
    <property type="term" value="F:ATP binding"/>
    <property type="evidence" value="ECO:0007669"/>
    <property type="project" value="UniProtKB-UniRule"/>
</dbReference>
<evidence type="ECO:0000313" key="13">
    <source>
        <dbReference type="Proteomes" id="UP000556026"/>
    </source>
</evidence>
<dbReference type="PROSITE" id="PS00486">
    <property type="entry name" value="DNA_MISMATCH_REPAIR_2"/>
    <property type="match status" value="1"/>
</dbReference>
<feature type="binding site" evidence="9">
    <location>
        <begin position="621"/>
        <end position="628"/>
    </location>
    <ligand>
        <name>ATP</name>
        <dbReference type="ChEBI" id="CHEBI:30616"/>
    </ligand>
</feature>
<evidence type="ECO:0000256" key="9">
    <source>
        <dbReference type="HAMAP-Rule" id="MF_00096"/>
    </source>
</evidence>
<dbReference type="GO" id="GO:0006298">
    <property type="term" value="P:mismatch repair"/>
    <property type="evidence" value="ECO:0007669"/>
    <property type="project" value="UniProtKB-UniRule"/>
</dbReference>
<dbReference type="InterPro" id="IPR016151">
    <property type="entry name" value="DNA_mismatch_repair_MutS_N"/>
</dbReference>
<evidence type="ECO:0000256" key="8">
    <source>
        <dbReference type="ARBA" id="ARBA00024647"/>
    </source>
</evidence>
<dbReference type="SUPFAM" id="SSF52540">
    <property type="entry name" value="P-loop containing nucleoside triphosphate hydrolases"/>
    <property type="match status" value="1"/>
</dbReference>
<evidence type="ECO:0000256" key="6">
    <source>
        <dbReference type="ARBA" id="ARBA00023125"/>
    </source>
</evidence>
<dbReference type="NCBIfam" id="TIGR01070">
    <property type="entry name" value="mutS1"/>
    <property type="match status" value="1"/>
</dbReference>
<dbReference type="FunFam" id="3.40.50.300:FF:000870">
    <property type="entry name" value="MutS protein homolog 4"/>
    <property type="match status" value="1"/>
</dbReference>
<dbReference type="PANTHER" id="PTHR11361">
    <property type="entry name" value="DNA MISMATCH REPAIR PROTEIN MUTS FAMILY MEMBER"/>
    <property type="match status" value="1"/>
</dbReference>
<dbReference type="SUPFAM" id="SSF53150">
    <property type="entry name" value="DNA repair protein MutS, domain II"/>
    <property type="match status" value="1"/>
</dbReference>
<organism evidence="12 13">
    <name type="scientific">Geomonas silvestris</name>
    <dbReference type="NCBI Taxonomy" id="2740184"/>
    <lineage>
        <taxon>Bacteria</taxon>
        <taxon>Pseudomonadati</taxon>
        <taxon>Thermodesulfobacteriota</taxon>
        <taxon>Desulfuromonadia</taxon>
        <taxon>Geobacterales</taxon>
        <taxon>Geobacteraceae</taxon>
        <taxon>Geomonas</taxon>
    </lineage>
</organism>
<dbReference type="FunFam" id="3.40.1170.10:FF:000001">
    <property type="entry name" value="DNA mismatch repair protein MutS"/>
    <property type="match status" value="1"/>
</dbReference>
<dbReference type="Proteomes" id="UP000556026">
    <property type="component" value="Unassembled WGS sequence"/>
</dbReference>
<dbReference type="Pfam" id="PF05188">
    <property type="entry name" value="MutS_II"/>
    <property type="match status" value="1"/>
</dbReference>
<reference evidence="13" key="1">
    <citation type="submission" date="2020-06" db="EMBL/GenBank/DDBJ databases">
        <title>Draft genomic sequence of Geomonas sp. Red330.</title>
        <authorList>
            <person name="Itoh H."/>
            <person name="Zhenxing X."/>
            <person name="Ushijima N."/>
            <person name="Masuda Y."/>
            <person name="Shiratori Y."/>
            <person name="Senoo K."/>
        </authorList>
    </citation>
    <scope>NUCLEOTIDE SEQUENCE [LARGE SCALE GENOMIC DNA]</scope>
    <source>
        <strain evidence="13">Red330</strain>
    </source>
</reference>
<dbReference type="SUPFAM" id="SSF48334">
    <property type="entry name" value="DNA repair protein MutS, domain III"/>
    <property type="match status" value="1"/>
</dbReference>
<dbReference type="InterPro" id="IPR036187">
    <property type="entry name" value="DNA_mismatch_repair_MutS_sf"/>
</dbReference>